<dbReference type="Proteomes" id="UP000054477">
    <property type="component" value="Unassembled WGS sequence"/>
</dbReference>
<evidence type="ECO:0000313" key="2">
    <source>
        <dbReference type="EMBL" id="KIK07864.1"/>
    </source>
</evidence>
<proteinExistence type="predicted"/>
<feature type="transmembrane region" description="Helical" evidence="1">
    <location>
        <begin position="43"/>
        <end position="62"/>
    </location>
</feature>
<keyword evidence="1" id="KW-1133">Transmembrane helix</keyword>
<dbReference type="AlphaFoldDB" id="A0A0C9Y1V0"/>
<dbReference type="HOGENOM" id="CLU_2622382_0_0_1"/>
<dbReference type="EMBL" id="KN838545">
    <property type="protein sequence ID" value="KIK07864.1"/>
    <property type="molecule type" value="Genomic_DNA"/>
</dbReference>
<protein>
    <submittedName>
        <fullName evidence="2">Uncharacterized protein</fullName>
    </submittedName>
</protein>
<sequence length="78" mass="8783">MLSQSMIVEWISGTFPIVFFSFTLGICLKLNNGCVVSFPVTHLRHALACLIPLHTFAFIWTVNLSTEILTVRWINTDG</sequence>
<keyword evidence="1" id="KW-0472">Membrane</keyword>
<reference evidence="2 3" key="1">
    <citation type="submission" date="2014-04" db="EMBL/GenBank/DDBJ databases">
        <authorList>
            <consortium name="DOE Joint Genome Institute"/>
            <person name="Kuo A."/>
            <person name="Kohler A."/>
            <person name="Nagy L.G."/>
            <person name="Floudas D."/>
            <person name="Copeland A."/>
            <person name="Barry K.W."/>
            <person name="Cichocki N."/>
            <person name="Veneault-Fourrey C."/>
            <person name="LaButti K."/>
            <person name="Lindquist E.A."/>
            <person name="Lipzen A."/>
            <person name="Lundell T."/>
            <person name="Morin E."/>
            <person name="Murat C."/>
            <person name="Sun H."/>
            <person name="Tunlid A."/>
            <person name="Henrissat B."/>
            <person name="Grigoriev I.V."/>
            <person name="Hibbett D.S."/>
            <person name="Martin F."/>
            <person name="Nordberg H.P."/>
            <person name="Cantor M.N."/>
            <person name="Hua S.X."/>
        </authorList>
    </citation>
    <scope>NUCLEOTIDE SEQUENCE [LARGE SCALE GENOMIC DNA]</scope>
    <source>
        <strain evidence="2 3">LaAM-08-1</strain>
    </source>
</reference>
<evidence type="ECO:0000313" key="3">
    <source>
        <dbReference type="Proteomes" id="UP000054477"/>
    </source>
</evidence>
<organism evidence="2 3">
    <name type="scientific">Laccaria amethystina LaAM-08-1</name>
    <dbReference type="NCBI Taxonomy" id="1095629"/>
    <lineage>
        <taxon>Eukaryota</taxon>
        <taxon>Fungi</taxon>
        <taxon>Dikarya</taxon>
        <taxon>Basidiomycota</taxon>
        <taxon>Agaricomycotina</taxon>
        <taxon>Agaricomycetes</taxon>
        <taxon>Agaricomycetidae</taxon>
        <taxon>Agaricales</taxon>
        <taxon>Agaricineae</taxon>
        <taxon>Hydnangiaceae</taxon>
        <taxon>Laccaria</taxon>
    </lineage>
</organism>
<reference evidence="3" key="2">
    <citation type="submission" date="2015-01" db="EMBL/GenBank/DDBJ databases">
        <title>Evolutionary Origins and Diversification of the Mycorrhizal Mutualists.</title>
        <authorList>
            <consortium name="DOE Joint Genome Institute"/>
            <consortium name="Mycorrhizal Genomics Consortium"/>
            <person name="Kohler A."/>
            <person name="Kuo A."/>
            <person name="Nagy L.G."/>
            <person name="Floudas D."/>
            <person name="Copeland A."/>
            <person name="Barry K.W."/>
            <person name="Cichocki N."/>
            <person name="Veneault-Fourrey C."/>
            <person name="LaButti K."/>
            <person name="Lindquist E.A."/>
            <person name="Lipzen A."/>
            <person name="Lundell T."/>
            <person name="Morin E."/>
            <person name="Murat C."/>
            <person name="Riley R."/>
            <person name="Ohm R."/>
            <person name="Sun H."/>
            <person name="Tunlid A."/>
            <person name="Henrissat B."/>
            <person name="Grigoriev I.V."/>
            <person name="Hibbett D.S."/>
            <person name="Martin F."/>
        </authorList>
    </citation>
    <scope>NUCLEOTIDE SEQUENCE [LARGE SCALE GENOMIC DNA]</scope>
    <source>
        <strain evidence="3">LaAM-08-1</strain>
    </source>
</reference>
<evidence type="ECO:0000256" key="1">
    <source>
        <dbReference type="SAM" id="Phobius"/>
    </source>
</evidence>
<gene>
    <name evidence="2" type="ORF">K443DRAFT_153009</name>
</gene>
<feature type="transmembrane region" description="Helical" evidence="1">
    <location>
        <begin position="7"/>
        <end position="31"/>
    </location>
</feature>
<accession>A0A0C9Y1V0</accession>
<name>A0A0C9Y1V0_9AGAR</name>
<keyword evidence="1" id="KW-0812">Transmembrane</keyword>
<keyword evidence="3" id="KW-1185">Reference proteome</keyword>